<evidence type="ECO:0000313" key="2">
    <source>
        <dbReference type="Proteomes" id="UP000056109"/>
    </source>
</evidence>
<dbReference type="GeneID" id="34784766"/>
<keyword evidence="2" id="KW-1185">Reference proteome</keyword>
<geneLocation type="plasmid" evidence="2">
    <name>1P</name>
</geneLocation>
<dbReference type="Proteomes" id="UP000056109">
    <property type="component" value="Plasmid 1P"/>
</dbReference>
<organism evidence="1 2">
    <name type="scientific">Acetobacter senegalensis</name>
    <dbReference type="NCBI Taxonomy" id="446692"/>
    <lineage>
        <taxon>Bacteria</taxon>
        <taxon>Pseudomonadati</taxon>
        <taxon>Pseudomonadota</taxon>
        <taxon>Alphaproteobacteria</taxon>
        <taxon>Acetobacterales</taxon>
        <taxon>Acetobacteraceae</taxon>
        <taxon>Acetobacter</taxon>
    </lineage>
</organism>
<protein>
    <recommendedName>
        <fullName evidence="3">Growth inhibitor PemK</fullName>
    </recommendedName>
</protein>
<dbReference type="AlphaFoldDB" id="A0A0U5EZ39"/>
<dbReference type="RefSeq" id="WP_058989461.1">
    <property type="nucleotide sequence ID" value="NZ_LN606601.1"/>
</dbReference>
<dbReference type="EMBL" id="LN606601">
    <property type="protein sequence ID" value="CEF43051.1"/>
    <property type="molecule type" value="Genomic_DNA"/>
</dbReference>
<name>A0A0U5EZ39_9PROT</name>
<proteinExistence type="predicted"/>
<gene>
    <name evidence="1" type="ORF">ASN_1P13</name>
</gene>
<evidence type="ECO:0008006" key="3">
    <source>
        <dbReference type="Google" id="ProtNLM"/>
    </source>
</evidence>
<dbReference type="KEGG" id="asz:ASN_1P13"/>
<evidence type="ECO:0000313" key="1">
    <source>
        <dbReference type="EMBL" id="CEF43051.1"/>
    </source>
</evidence>
<dbReference type="PATRIC" id="fig|446692.3.peg.4075"/>
<accession>A0A0U5EZ39</accession>
<sequence length="139" mass="16099">MADDFPRVGQVIDYYYLWKWQDLRGETEGRKKRPSCVVVVAIDRDGKHHLFILPITSKEPAADRQAVLIPETEVRRAKLDTDMPLWVMVDEVNYDILETSYTLEDRAARGQFSPAFSKQIVLAFRSMRDAQALRISKRA</sequence>
<reference evidence="2" key="1">
    <citation type="submission" date="2014-09" db="EMBL/GenBank/DDBJ databases">
        <authorList>
            <person name="Illeghems K.G."/>
        </authorList>
    </citation>
    <scope>NUCLEOTIDE SEQUENCE [LARGE SCALE GENOMIC DNA]</scope>
    <source>
        <strain evidence="2">108B</strain>
        <plasmid evidence="2">1P</plasmid>
    </source>
</reference>